<protein>
    <submittedName>
        <fullName evidence="1">Uncharacterized protein</fullName>
    </submittedName>
</protein>
<dbReference type="PATRIC" id="fig|1094558.3.peg.1649"/>
<reference evidence="1 2" key="1">
    <citation type="submission" date="2012-03" db="EMBL/GenBank/DDBJ databases">
        <title>The Genome Sequence of Bartonella tamiae Th239.</title>
        <authorList>
            <consortium name="The Broad Institute Genome Sequencing Platform"/>
            <consortium name="The Broad Institute Genome Sequencing Center for Infectious Disease"/>
            <person name="Feldgarden M."/>
            <person name="Kirby J."/>
            <person name="Kosoy M."/>
            <person name="Birtles R."/>
            <person name="Probert W.S."/>
            <person name="Chiaraviglio L."/>
            <person name="Young S.K."/>
            <person name="Zeng Q."/>
            <person name="Gargeya S."/>
            <person name="Fitzgerald M."/>
            <person name="Haas B."/>
            <person name="Abouelleil A."/>
            <person name="Alvarado L."/>
            <person name="Arachchi H.M."/>
            <person name="Berlin A."/>
            <person name="Chapman S.B."/>
            <person name="Gearin G."/>
            <person name="Goldberg J."/>
            <person name="Griggs A."/>
            <person name="Gujja S."/>
            <person name="Hansen M."/>
            <person name="Heiman D."/>
            <person name="Howarth C."/>
            <person name="Larimer J."/>
            <person name="Lui A."/>
            <person name="MacDonald P.J.P."/>
            <person name="McCowen C."/>
            <person name="Montmayeur A."/>
            <person name="Murphy C."/>
            <person name="Neiman D."/>
            <person name="Pearson M."/>
            <person name="Priest M."/>
            <person name="Roberts A."/>
            <person name="Saif S."/>
            <person name="Shea T."/>
            <person name="Sisk P."/>
            <person name="Stolte C."/>
            <person name="Sykes S."/>
            <person name="Wortman J."/>
            <person name="Nusbaum C."/>
            <person name="Birren B."/>
        </authorList>
    </citation>
    <scope>NUCLEOTIDE SEQUENCE [LARGE SCALE GENOMIC DNA]</scope>
    <source>
        <strain evidence="1 2">Th239</strain>
    </source>
</reference>
<gene>
    <name evidence="1" type="ORF">ME5_01549</name>
</gene>
<comment type="caution">
    <text evidence="1">The sequence shown here is derived from an EMBL/GenBank/DDBJ whole genome shotgun (WGS) entry which is preliminary data.</text>
</comment>
<dbReference type="HOGENOM" id="CLU_2367139_0_0_5"/>
<evidence type="ECO:0000313" key="1">
    <source>
        <dbReference type="EMBL" id="EJF88998.1"/>
    </source>
</evidence>
<proteinExistence type="predicted"/>
<sequence length="95" mass="10807">MRNINLYIANCVHVGQNKMMNRRYRMALCLLLTAFLSACSTLEKQDEINSDLATTGYWYLGDNGQRQWRTLSPSQITTETPVVQKNYASPVGSNM</sequence>
<dbReference type="EMBL" id="AIMB01000008">
    <property type="protein sequence ID" value="EJF88998.1"/>
    <property type="molecule type" value="Genomic_DNA"/>
</dbReference>
<name>J0ZKW0_9HYPH</name>
<keyword evidence="2" id="KW-1185">Reference proteome</keyword>
<dbReference type="AlphaFoldDB" id="J0ZKW0"/>
<organism evidence="1 2">
    <name type="scientific">Bartonella tamiae Th239</name>
    <dbReference type="NCBI Taxonomy" id="1094558"/>
    <lineage>
        <taxon>Bacteria</taxon>
        <taxon>Pseudomonadati</taxon>
        <taxon>Pseudomonadota</taxon>
        <taxon>Alphaproteobacteria</taxon>
        <taxon>Hyphomicrobiales</taxon>
        <taxon>Bartonellaceae</taxon>
        <taxon>Bartonella</taxon>
    </lineage>
</organism>
<accession>J0ZKW0</accession>
<dbReference type="OrthoDB" id="7926406at2"/>
<evidence type="ECO:0000313" key="2">
    <source>
        <dbReference type="Proteomes" id="UP000008952"/>
    </source>
</evidence>
<dbReference type="Proteomes" id="UP000008952">
    <property type="component" value="Unassembled WGS sequence"/>
</dbReference>